<dbReference type="AlphaFoldDB" id="A0A8E7EH80"/>
<keyword evidence="2" id="KW-1185">Reference proteome</keyword>
<dbReference type="GeneID" id="65095583"/>
<sequence length="326" mass="36205">MSEAIPSPDPSLSHIPRQLQRDDLLFVLIPAGEKGLQEKGWNLVSKGRKYDNPILSSHLQAGGNYGYYPAPGSSILSIDVDHAEQFHQAGGGEIVSETFRYSAWPDRHKYRAIVQCQDLPRHFTGHKISIKDTDYQTVVELFFPATQEKTGGQCVGPGSLHPNGNIYEVFDPDASIIPVHWSEIEHLVNTISPDSIKDTIPEHATKPRENGPAKTVTERYELSVMDNLPLNARMAGNEIRGVHPVHGSTTPGGNVSVNPSKGFAYCFRCGVGYDAAGWDAVCRGIIQCGEDYDSDVIKRHTEVLDFEKPEVRFLERMAWKKARGKR</sequence>
<protein>
    <recommendedName>
        <fullName evidence="3">DNA primase/polymerase bifunctional N-terminal domain-containing protein</fullName>
    </recommendedName>
</protein>
<reference evidence="1 2" key="1">
    <citation type="submission" date="2021-05" db="EMBL/GenBank/DDBJ databases">
        <title>A novel Methanospirillum isolate from a pyrite-forming mixed culture.</title>
        <authorList>
            <person name="Bunk B."/>
            <person name="Sproer C."/>
            <person name="Spring S."/>
            <person name="Pester M."/>
        </authorList>
    </citation>
    <scope>NUCLEOTIDE SEQUENCE [LARGE SCALE GENOMIC DNA]</scope>
    <source>
        <strain evidence="1 2">J.3.6.1-F.2.7.3</strain>
    </source>
</reference>
<accession>A0A8E7EH80</accession>
<evidence type="ECO:0000313" key="1">
    <source>
        <dbReference type="EMBL" id="QVV89023.1"/>
    </source>
</evidence>
<gene>
    <name evidence="1" type="ORF">KHC33_00325</name>
</gene>
<dbReference type="KEGG" id="mrtj:KHC33_00325"/>
<dbReference type="RefSeq" id="WP_214419825.1">
    <property type="nucleotide sequence ID" value="NZ_CP075546.1"/>
</dbReference>
<name>A0A8E7EH80_9EURY</name>
<dbReference type="EMBL" id="CP075546">
    <property type="protein sequence ID" value="QVV89023.1"/>
    <property type="molecule type" value="Genomic_DNA"/>
</dbReference>
<dbReference type="SUPFAM" id="SSF57783">
    <property type="entry name" value="Zinc beta-ribbon"/>
    <property type="match status" value="1"/>
</dbReference>
<evidence type="ECO:0008006" key="3">
    <source>
        <dbReference type="Google" id="ProtNLM"/>
    </source>
</evidence>
<dbReference type="GO" id="GO:0003677">
    <property type="term" value="F:DNA binding"/>
    <property type="evidence" value="ECO:0007669"/>
    <property type="project" value="InterPro"/>
</dbReference>
<dbReference type="GO" id="GO:0008270">
    <property type="term" value="F:zinc ion binding"/>
    <property type="evidence" value="ECO:0007669"/>
    <property type="project" value="InterPro"/>
</dbReference>
<proteinExistence type="predicted"/>
<organism evidence="1 2">
    <name type="scientific">Methanospirillum purgamenti</name>
    <dbReference type="NCBI Taxonomy" id="2834276"/>
    <lineage>
        <taxon>Archaea</taxon>
        <taxon>Methanobacteriati</taxon>
        <taxon>Methanobacteriota</taxon>
        <taxon>Stenosarchaea group</taxon>
        <taxon>Methanomicrobia</taxon>
        <taxon>Methanomicrobiales</taxon>
        <taxon>Methanospirillaceae</taxon>
        <taxon>Methanospirillum</taxon>
    </lineage>
</organism>
<dbReference type="Gene3D" id="3.90.580.10">
    <property type="entry name" value="Zinc finger, CHC2-type domain"/>
    <property type="match status" value="1"/>
</dbReference>
<dbReference type="InterPro" id="IPR036977">
    <property type="entry name" value="DNA_primase_Znf_CHC2"/>
</dbReference>
<evidence type="ECO:0000313" key="2">
    <source>
        <dbReference type="Proteomes" id="UP000680656"/>
    </source>
</evidence>
<dbReference type="GO" id="GO:0006260">
    <property type="term" value="P:DNA replication"/>
    <property type="evidence" value="ECO:0007669"/>
    <property type="project" value="InterPro"/>
</dbReference>
<dbReference type="Proteomes" id="UP000680656">
    <property type="component" value="Chromosome"/>
</dbReference>